<accession>A0ABW1ZET2</accession>
<dbReference type="EMBL" id="JBHSWB010000001">
    <property type="protein sequence ID" value="MFC6659321.1"/>
    <property type="molecule type" value="Genomic_DNA"/>
</dbReference>
<reference evidence="2" key="1">
    <citation type="journal article" date="2019" name="Int. J. Syst. Evol. Microbiol.">
        <title>The Global Catalogue of Microorganisms (GCM) 10K type strain sequencing project: providing services to taxonomists for standard genome sequencing and annotation.</title>
        <authorList>
            <consortium name="The Broad Institute Genomics Platform"/>
            <consortium name="The Broad Institute Genome Sequencing Center for Infectious Disease"/>
            <person name="Wu L."/>
            <person name="Ma J."/>
        </authorList>
    </citation>
    <scope>NUCLEOTIDE SEQUENCE [LARGE SCALE GENOMIC DNA]</scope>
    <source>
        <strain evidence="2">CCUG 63830</strain>
    </source>
</reference>
<keyword evidence="2" id="KW-1185">Reference proteome</keyword>
<evidence type="ECO:0000313" key="1">
    <source>
        <dbReference type="EMBL" id="MFC6659321.1"/>
    </source>
</evidence>
<dbReference type="RefSeq" id="WP_224604508.1">
    <property type="nucleotide sequence ID" value="NZ_JAIQXV010000001.1"/>
</dbReference>
<organism evidence="1 2">
    <name type="scientific">Deinococcus multiflagellatus</name>
    <dbReference type="NCBI Taxonomy" id="1656887"/>
    <lineage>
        <taxon>Bacteria</taxon>
        <taxon>Thermotogati</taxon>
        <taxon>Deinococcota</taxon>
        <taxon>Deinococci</taxon>
        <taxon>Deinococcales</taxon>
        <taxon>Deinococcaceae</taxon>
        <taxon>Deinococcus</taxon>
    </lineage>
</organism>
<sequence>MNKVTRAQLIANLKAAGVIALQCEDCGYKHPLTRLGFGCNAAHPDIDGETCDGWNLKEVRSTVKPARVLAVPFQPVTVQGGAA</sequence>
<evidence type="ECO:0000313" key="2">
    <source>
        <dbReference type="Proteomes" id="UP001596317"/>
    </source>
</evidence>
<protein>
    <submittedName>
        <fullName evidence="1">Uncharacterized protein</fullName>
    </submittedName>
</protein>
<gene>
    <name evidence="1" type="ORF">ACFP90_02285</name>
</gene>
<dbReference type="Proteomes" id="UP001596317">
    <property type="component" value="Unassembled WGS sequence"/>
</dbReference>
<name>A0ABW1ZET2_9DEIO</name>
<comment type="caution">
    <text evidence="1">The sequence shown here is derived from an EMBL/GenBank/DDBJ whole genome shotgun (WGS) entry which is preliminary data.</text>
</comment>
<proteinExistence type="predicted"/>